<gene>
    <name evidence="4" type="ORF">IAB71_05335</name>
</gene>
<dbReference type="Pfam" id="PF00156">
    <property type="entry name" value="Pribosyltran"/>
    <property type="match status" value="1"/>
</dbReference>
<accession>A0A9D1P2D9</accession>
<dbReference type="AlphaFoldDB" id="A0A9D1P2D9"/>
<protein>
    <submittedName>
        <fullName evidence="4">ComF family protein</fullName>
    </submittedName>
</protein>
<feature type="domain" description="Double zinc ribbon" evidence="3">
    <location>
        <begin position="9"/>
        <end position="66"/>
    </location>
</feature>
<dbReference type="InterPro" id="IPR051910">
    <property type="entry name" value="ComF/GntX_DNA_util-trans"/>
</dbReference>
<comment type="caution">
    <text evidence="4">The sequence shown here is derived from an EMBL/GenBank/DDBJ whole genome shotgun (WGS) entry which is preliminary data.</text>
</comment>
<proteinExistence type="inferred from homology"/>
<reference evidence="4" key="1">
    <citation type="submission" date="2020-10" db="EMBL/GenBank/DDBJ databases">
        <authorList>
            <person name="Gilroy R."/>
        </authorList>
    </citation>
    <scope>NUCLEOTIDE SEQUENCE</scope>
    <source>
        <strain evidence="4">CHK188-20938</strain>
    </source>
</reference>
<evidence type="ECO:0000313" key="5">
    <source>
        <dbReference type="Proteomes" id="UP000824169"/>
    </source>
</evidence>
<dbReference type="CDD" id="cd06223">
    <property type="entry name" value="PRTases_typeI"/>
    <property type="match status" value="1"/>
</dbReference>
<organism evidence="4 5">
    <name type="scientific">Candidatus Scatomonas pullistercoris</name>
    <dbReference type="NCBI Taxonomy" id="2840920"/>
    <lineage>
        <taxon>Bacteria</taxon>
        <taxon>Bacillati</taxon>
        <taxon>Bacillota</taxon>
        <taxon>Clostridia</taxon>
        <taxon>Lachnospirales</taxon>
        <taxon>Lachnospiraceae</taxon>
        <taxon>Lachnospiraceae incertae sedis</taxon>
        <taxon>Candidatus Scatomonas</taxon>
    </lineage>
</organism>
<evidence type="ECO:0000313" key="4">
    <source>
        <dbReference type="EMBL" id="HIV25199.1"/>
    </source>
</evidence>
<reference evidence="4" key="2">
    <citation type="journal article" date="2021" name="PeerJ">
        <title>Extensive microbial diversity within the chicken gut microbiome revealed by metagenomics and culture.</title>
        <authorList>
            <person name="Gilroy R."/>
            <person name="Ravi A."/>
            <person name="Getino M."/>
            <person name="Pursley I."/>
            <person name="Horton D.L."/>
            <person name="Alikhan N.F."/>
            <person name="Baker D."/>
            <person name="Gharbi K."/>
            <person name="Hall N."/>
            <person name="Watson M."/>
            <person name="Adriaenssens E.M."/>
            <person name="Foster-Nyarko E."/>
            <person name="Jarju S."/>
            <person name="Secka A."/>
            <person name="Antonio M."/>
            <person name="Oren A."/>
            <person name="Chaudhuri R.R."/>
            <person name="La Ragione R."/>
            <person name="Hildebrand F."/>
            <person name="Pallen M.J."/>
        </authorList>
    </citation>
    <scope>NUCLEOTIDE SEQUENCE</scope>
    <source>
        <strain evidence="4">CHK188-20938</strain>
    </source>
</reference>
<evidence type="ECO:0000259" key="2">
    <source>
        <dbReference type="Pfam" id="PF00156"/>
    </source>
</evidence>
<evidence type="ECO:0000256" key="1">
    <source>
        <dbReference type="ARBA" id="ARBA00008007"/>
    </source>
</evidence>
<dbReference type="PANTHER" id="PTHR47505:SF1">
    <property type="entry name" value="DNA UTILIZATION PROTEIN YHGH"/>
    <property type="match status" value="1"/>
</dbReference>
<dbReference type="PANTHER" id="PTHR47505">
    <property type="entry name" value="DNA UTILIZATION PROTEIN YHGH"/>
    <property type="match status" value="1"/>
</dbReference>
<sequence length="239" mass="27202">MKKQLLRMTELLYPRKCPLCDGILGGKEPLLCRHCGKKLKFAEEPRCFRCGKPLVREEEEYCHDCRRNAHVFERCTGPFLYEGEYRQSILRFKYRGRQEYAGFYSAAIRQRCGAQIRSWKPEVLIPVPVHRERLLKRGYNQAEVLAVKLGQEMGIPVAAGAVIRRRNTAAQKLLDNRERKKNLERAFAPGKEGGAWKSVLIVDDIYTTGSTVDAVARVLKARGTARVYAVCVCIAPGET</sequence>
<comment type="similarity">
    <text evidence="1">Belongs to the ComF/GntX family.</text>
</comment>
<dbReference type="EMBL" id="DVOO01000015">
    <property type="protein sequence ID" value="HIV25199.1"/>
    <property type="molecule type" value="Genomic_DNA"/>
</dbReference>
<dbReference type="Proteomes" id="UP000824169">
    <property type="component" value="Unassembled WGS sequence"/>
</dbReference>
<dbReference type="Gene3D" id="3.40.50.2020">
    <property type="match status" value="1"/>
</dbReference>
<dbReference type="InterPro" id="IPR044005">
    <property type="entry name" value="DZR_2"/>
</dbReference>
<dbReference type="SUPFAM" id="SSF53271">
    <property type="entry name" value="PRTase-like"/>
    <property type="match status" value="1"/>
</dbReference>
<name>A0A9D1P2D9_9FIRM</name>
<dbReference type="InterPro" id="IPR000836">
    <property type="entry name" value="PRTase_dom"/>
</dbReference>
<feature type="domain" description="Phosphoribosyltransferase" evidence="2">
    <location>
        <begin position="143"/>
        <end position="234"/>
    </location>
</feature>
<dbReference type="Pfam" id="PF18912">
    <property type="entry name" value="DZR_2"/>
    <property type="match status" value="1"/>
</dbReference>
<evidence type="ECO:0000259" key="3">
    <source>
        <dbReference type="Pfam" id="PF18912"/>
    </source>
</evidence>
<dbReference type="InterPro" id="IPR029057">
    <property type="entry name" value="PRTase-like"/>
</dbReference>